<dbReference type="EMBL" id="MF403006">
    <property type="protein sequence ID" value="AUZ94767.1"/>
    <property type="molecule type" value="Genomic_DNA"/>
</dbReference>
<name>A0A2L0UZ04_9CAUD</name>
<dbReference type="GeneID" id="54982034"/>
<protein>
    <submittedName>
        <fullName evidence="1">Uncharacterized protein</fullName>
    </submittedName>
</protein>
<evidence type="ECO:0000313" key="2">
    <source>
        <dbReference type="Proteomes" id="UP000221761"/>
    </source>
</evidence>
<dbReference type="KEGG" id="vg:54982034"/>
<dbReference type="RefSeq" id="YP_009791845.1">
    <property type="nucleotide sequence ID" value="NC_047846.1"/>
</dbReference>
<evidence type="ECO:0000313" key="1">
    <source>
        <dbReference type="EMBL" id="AUZ94767.1"/>
    </source>
</evidence>
<dbReference type="Proteomes" id="UP000221761">
    <property type="component" value="Segment"/>
</dbReference>
<proteinExistence type="predicted"/>
<sequence length="414" mass="46856">MSKEDDMTTQLQHADRIRHMVDWFMQDVTPTGRNPKLQNYLEDVCGFGVLGVGNFSIVIKHPENPDLVIKITVGDLTGMGSDHMGDGYLDYVIACMRQPKSKYLPEFHAAVVGKKCVVIVMRRYRSAYEARPGVDSTARTAFLDGTAFACKCQSVRNVLDELGRANDLHEANYMYDPDEHCYVITDPYCTKRRVSVPAERFIDKKGHVVIDVQVAPPIADLYLQELRDAFLVPPEWMNFHAVNRHVQRGPNMQQLPRDAPAFRKVFDKERQKWMVVDDKRAFVDRTGGGTAVRPQEEDQVLRERAEHDHPAQPVRVQGALLPEQGARRVQTARPAELESIGAKAVRQLADEAAKLAGFAPGLLLVDTASEHAMAAEVQHQLRPSPSVRDRVLTFHKPRDRPNPWHRWGVDRLFG</sequence>
<organism evidence="1 2">
    <name type="scientific">Agrobacterium phage Atu_ph03</name>
    <dbReference type="NCBI Taxonomy" id="2024262"/>
    <lineage>
        <taxon>Viruses</taxon>
        <taxon>Duplodnaviria</taxon>
        <taxon>Heunggongvirae</taxon>
        <taxon>Uroviricota</taxon>
        <taxon>Caudoviricetes</taxon>
        <taxon>Autographivirales</taxon>
        <taxon>Dunnvirinae</taxon>
        <taxon>Atuphduovirus</taxon>
        <taxon>Atuphduovirus atuph03</taxon>
    </lineage>
</organism>
<accession>A0A2L0UZ04</accession>
<reference evidence="2" key="1">
    <citation type="submission" date="2017-06" db="EMBL/GenBank/DDBJ databases">
        <authorList>
            <person name="Spollen W.G."/>
            <person name="Givan S.A."/>
            <person name="Brown P.B."/>
            <person name="Attai H."/>
        </authorList>
    </citation>
    <scope>NUCLEOTIDE SEQUENCE [LARGE SCALE GENOMIC DNA]</scope>
</reference>